<dbReference type="AlphaFoldDB" id="A0A1Z1MM44"/>
<dbReference type="Pfam" id="PF00696">
    <property type="entry name" value="AA_kinase"/>
    <property type="match status" value="1"/>
</dbReference>
<dbReference type="GeneID" id="33360360"/>
<dbReference type="InterPro" id="IPR004662">
    <property type="entry name" value="AcgluKinase_fam"/>
</dbReference>
<evidence type="ECO:0000256" key="3">
    <source>
        <dbReference type="ARBA" id="ARBA00022605"/>
    </source>
</evidence>
<gene>
    <name evidence="8 10" type="primary">argB</name>
</gene>
<comment type="function">
    <text evidence="8">Catalyzes the ATP-dependent phosphorylation of N-acetyl-L-glutamate.</text>
</comment>
<evidence type="ECO:0000256" key="6">
    <source>
        <dbReference type="ARBA" id="ARBA00022777"/>
    </source>
</evidence>
<keyword evidence="5 8" id="KW-0547">Nucleotide-binding</keyword>
<dbReference type="PIRSF" id="PIRSF000728">
    <property type="entry name" value="NAGK"/>
    <property type="match status" value="1"/>
</dbReference>
<dbReference type="GO" id="GO:0005524">
    <property type="term" value="F:ATP binding"/>
    <property type="evidence" value="ECO:0007669"/>
    <property type="project" value="UniProtKB-UniRule"/>
</dbReference>
<reference evidence="10" key="1">
    <citation type="journal article" date="2017" name="J. Phycol.">
        <title>Analysis of chloroplast genomes and a supermatrix inform reclassification of the Rhodomelaceae (Rhodophyta).</title>
        <authorList>
            <person name="Diaz-Tapia P."/>
            <person name="Maggs C.A."/>
            <person name="West J.A."/>
            <person name="Verbruggen H."/>
        </authorList>
    </citation>
    <scope>NUCLEOTIDE SEQUENCE</scope>
    <source>
        <strain evidence="10">PD1151</strain>
    </source>
</reference>
<dbReference type="PANTHER" id="PTHR23342">
    <property type="entry name" value="N-ACETYLGLUTAMATE SYNTHASE"/>
    <property type="match status" value="1"/>
</dbReference>
<comment type="pathway">
    <text evidence="1 8">Amino-acid biosynthesis; L-arginine biosynthesis; N(2)-acetyl-L-ornithine from L-glutamate: step 2/4.</text>
</comment>
<feature type="domain" description="Aspartate/glutamate/uridylate kinase" evidence="9">
    <location>
        <begin position="27"/>
        <end position="263"/>
    </location>
</feature>
<evidence type="ECO:0000256" key="2">
    <source>
        <dbReference type="ARBA" id="ARBA00022571"/>
    </source>
</evidence>
<dbReference type="InterPro" id="IPR037528">
    <property type="entry name" value="ArgB"/>
</dbReference>
<dbReference type="InterPro" id="IPR036393">
    <property type="entry name" value="AceGlu_kinase-like_sf"/>
</dbReference>
<feature type="binding site" evidence="8">
    <location>
        <begin position="66"/>
        <end position="67"/>
    </location>
    <ligand>
        <name>substrate</name>
    </ligand>
</feature>
<organism evidence="10">
    <name type="scientific">Sonderella linearis</name>
    <dbReference type="NCBI Taxonomy" id="110477"/>
    <lineage>
        <taxon>Eukaryota</taxon>
        <taxon>Rhodophyta</taxon>
        <taxon>Florideophyceae</taxon>
        <taxon>Rhodymeniophycidae</taxon>
        <taxon>Ceramiales</taxon>
        <taxon>Rhodomelaceae</taxon>
        <taxon>Sonderella</taxon>
    </lineage>
</organism>
<feature type="site" description="Transition state stabilizer" evidence="8">
    <location>
        <position position="31"/>
    </location>
</feature>
<dbReference type="HAMAP" id="MF_00082">
    <property type="entry name" value="ArgB"/>
    <property type="match status" value="1"/>
</dbReference>
<dbReference type="GO" id="GO:0003991">
    <property type="term" value="F:acetylglutamate kinase activity"/>
    <property type="evidence" value="ECO:0007669"/>
    <property type="project" value="UniProtKB-UniRule"/>
</dbReference>
<evidence type="ECO:0000256" key="4">
    <source>
        <dbReference type="ARBA" id="ARBA00022679"/>
    </source>
</evidence>
<dbReference type="GO" id="GO:0042450">
    <property type="term" value="P:L-arginine biosynthetic process via ornithine"/>
    <property type="evidence" value="ECO:0007669"/>
    <property type="project" value="UniProtKB-UniRule"/>
</dbReference>
<comment type="catalytic activity">
    <reaction evidence="8">
        <text>N-acetyl-L-glutamate + ATP = N-acetyl-L-glutamyl 5-phosphate + ADP</text>
        <dbReference type="Rhea" id="RHEA:14629"/>
        <dbReference type="ChEBI" id="CHEBI:30616"/>
        <dbReference type="ChEBI" id="CHEBI:44337"/>
        <dbReference type="ChEBI" id="CHEBI:57936"/>
        <dbReference type="ChEBI" id="CHEBI:456216"/>
        <dbReference type="EC" id="2.7.2.8"/>
    </reaction>
</comment>
<evidence type="ECO:0000259" key="9">
    <source>
        <dbReference type="Pfam" id="PF00696"/>
    </source>
</evidence>
<geneLocation type="chloroplast" evidence="10"/>
<sequence>MSNTLISNRFNYLSDALPFLTNYCGSTFVIKYGGSVMKNNFLKSKFVDNICFLQLCGINIVIVHGGGFFINECLLRFNIEPKFNDGIRITDPDTMEIVEMVLMGKVNPDLVSLFNKNNLFSIGLSGKDANLIQASPLFNSVDNLTGKVDYINNRILNLLLSRKCIPIIGSVAYGIDSRTYNINADTCASAIASSLKADKLILLTDTPGVLNDINDSSSIIKLINLSDIEKLKSDNVISGGMIPKVESCICALESGVSSTHIIDGRLENSLLHELLTDARIGSMIVS</sequence>
<keyword evidence="10" id="KW-0150">Chloroplast</keyword>
<dbReference type="InterPro" id="IPR041727">
    <property type="entry name" value="NAGK-C"/>
</dbReference>
<keyword evidence="3 8" id="KW-0028">Amino-acid biosynthesis</keyword>
<dbReference type="EMBL" id="MF101445">
    <property type="protein sequence ID" value="ARW67108.1"/>
    <property type="molecule type" value="Genomic_DNA"/>
</dbReference>
<feature type="site" description="Transition state stabilizer" evidence="8">
    <location>
        <position position="244"/>
    </location>
</feature>
<evidence type="ECO:0000256" key="7">
    <source>
        <dbReference type="ARBA" id="ARBA00022840"/>
    </source>
</evidence>
<evidence type="ECO:0000256" key="8">
    <source>
        <dbReference type="HAMAP-Rule" id="MF_00082"/>
    </source>
</evidence>
<dbReference type="InterPro" id="IPR001048">
    <property type="entry name" value="Asp/Glu/Uridylate_kinase"/>
</dbReference>
<feature type="binding site" evidence="8">
    <location>
        <position position="181"/>
    </location>
    <ligand>
        <name>substrate</name>
    </ligand>
</feature>
<feature type="binding site" evidence="8">
    <location>
        <position position="88"/>
    </location>
    <ligand>
        <name>substrate</name>
    </ligand>
</feature>
<dbReference type="PANTHER" id="PTHR23342:SF0">
    <property type="entry name" value="N-ACETYLGLUTAMATE SYNTHASE, MITOCHONDRIAL"/>
    <property type="match status" value="1"/>
</dbReference>
<evidence type="ECO:0000313" key="10">
    <source>
        <dbReference type="EMBL" id="ARW67108.1"/>
    </source>
</evidence>
<dbReference type="PRINTS" id="PR00474">
    <property type="entry name" value="GLU5KINASE"/>
</dbReference>
<dbReference type="GO" id="GO:0009507">
    <property type="term" value="C:chloroplast"/>
    <property type="evidence" value="ECO:0007669"/>
    <property type="project" value="UniProtKB-SubCell"/>
</dbReference>
<dbReference type="SUPFAM" id="SSF53633">
    <property type="entry name" value="Carbamate kinase-like"/>
    <property type="match status" value="1"/>
</dbReference>
<dbReference type="Gene3D" id="3.40.1160.10">
    <property type="entry name" value="Acetylglutamate kinase-like"/>
    <property type="match status" value="1"/>
</dbReference>
<accession>A0A1Z1MM44</accession>
<dbReference type="CDD" id="cd04250">
    <property type="entry name" value="AAK_NAGK-C"/>
    <property type="match status" value="1"/>
</dbReference>
<protein>
    <recommendedName>
        <fullName evidence="8">Acetylglutamate kinase</fullName>
        <ecNumber evidence="8">2.7.2.8</ecNumber>
    </recommendedName>
    <alternativeName>
        <fullName evidence="8">N-acetyl-L-glutamate 5-phosphotransferase</fullName>
    </alternativeName>
    <alternativeName>
        <fullName evidence="8">NAG kinase</fullName>
        <shortName evidence="8">NAGK</shortName>
    </alternativeName>
</protein>
<dbReference type="NCBIfam" id="TIGR00761">
    <property type="entry name" value="argB"/>
    <property type="match status" value="1"/>
</dbReference>
<dbReference type="UniPathway" id="UPA00068">
    <property type="reaction ID" value="UER00107"/>
</dbReference>
<evidence type="ECO:0000256" key="5">
    <source>
        <dbReference type="ARBA" id="ARBA00022741"/>
    </source>
</evidence>
<keyword evidence="4 8" id="KW-0808">Transferase</keyword>
<comment type="subcellular location">
    <subcellularLocation>
        <location evidence="8">Plastid</location>
        <location evidence="8">Chloroplast</location>
    </subcellularLocation>
</comment>
<dbReference type="FunFam" id="3.40.1160.10:FF:000004">
    <property type="entry name" value="Acetylglutamate kinase"/>
    <property type="match status" value="1"/>
</dbReference>
<comment type="similarity">
    <text evidence="8">Belongs to the acetylglutamate kinase family. ArgB subfamily.</text>
</comment>
<name>A0A1Z1MM44_9FLOR</name>
<dbReference type="RefSeq" id="YP_009397922.1">
    <property type="nucleotide sequence ID" value="NC_035289.1"/>
</dbReference>
<keyword evidence="7 8" id="KW-0067">ATP-binding</keyword>
<keyword evidence="2 8" id="KW-0055">Arginine biosynthesis</keyword>
<keyword evidence="10" id="KW-0934">Plastid</keyword>
<dbReference type="EC" id="2.7.2.8" evidence="8"/>
<evidence type="ECO:0000256" key="1">
    <source>
        <dbReference type="ARBA" id="ARBA00004828"/>
    </source>
</evidence>
<keyword evidence="6 8" id="KW-0418">Kinase</keyword>
<dbReference type="InterPro" id="IPR001057">
    <property type="entry name" value="Glu/AcGlu_kinase"/>
</dbReference>
<proteinExistence type="inferred from homology"/>